<reference evidence="6 7" key="1">
    <citation type="submission" date="2021-03" db="EMBL/GenBank/DDBJ databases">
        <title>Antimicrobial resistance genes in bacteria isolated from Japanese honey, and their potential for conferring macrolide and lincosamide resistance in the American foulbrood pathogen Paenibacillus larvae.</title>
        <authorList>
            <person name="Okamoto M."/>
            <person name="Kumagai M."/>
            <person name="Kanamori H."/>
            <person name="Takamatsu D."/>
        </authorList>
    </citation>
    <scope>NUCLEOTIDE SEQUENCE [LARGE SCALE GENOMIC DNA]</scope>
    <source>
        <strain evidence="6 7">J1TS3</strain>
    </source>
</reference>
<dbReference type="SUPFAM" id="SSF55103">
    <property type="entry name" value="FAD-linked oxidases, C-terminal domain"/>
    <property type="match status" value="1"/>
</dbReference>
<dbReference type="PROSITE" id="PS51387">
    <property type="entry name" value="FAD_PCMH"/>
    <property type="match status" value="1"/>
</dbReference>
<comment type="caution">
    <text evidence="6">The sequence shown here is derived from an EMBL/GenBank/DDBJ whole genome shotgun (WGS) entry which is preliminary data.</text>
</comment>
<dbReference type="InterPro" id="IPR016169">
    <property type="entry name" value="FAD-bd_PCMH_sub2"/>
</dbReference>
<dbReference type="PANTHER" id="PTHR11748">
    <property type="entry name" value="D-LACTATE DEHYDROGENASE"/>
    <property type="match status" value="1"/>
</dbReference>
<evidence type="ECO:0000313" key="6">
    <source>
        <dbReference type="EMBL" id="GIN19144.1"/>
    </source>
</evidence>
<keyword evidence="2" id="KW-0285">Flavoprotein</keyword>
<accession>A0ABQ4K053</accession>
<evidence type="ECO:0000256" key="3">
    <source>
        <dbReference type="ARBA" id="ARBA00022827"/>
    </source>
</evidence>
<organism evidence="6 7">
    <name type="scientific">Siminovitchia fordii</name>
    <dbReference type="NCBI Taxonomy" id="254759"/>
    <lineage>
        <taxon>Bacteria</taxon>
        <taxon>Bacillati</taxon>
        <taxon>Bacillota</taxon>
        <taxon>Bacilli</taxon>
        <taxon>Bacillales</taxon>
        <taxon>Bacillaceae</taxon>
        <taxon>Siminovitchia</taxon>
    </lineage>
</organism>
<evidence type="ECO:0000256" key="2">
    <source>
        <dbReference type="ARBA" id="ARBA00022630"/>
    </source>
</evidence>
<evidence type="ECO:0000256" key="4">
    <source>
        <dbReference type="ARBA" id="ARBA00023002"/>
    </source>
</evidence>
<dbReference type="PANTHER" id="PTHR11748:SF103">
    <property type="entry name" value="GLYCOLATE OXIDASE SUBUNIT GLCE"/>
    <property type="match status" value="1"/>
</dbReference>
<evidence type="ECO:0000259" key="5">
    <source>
        <dbReference type="PROSITE" id="PS51387"/>
    </source>
</evidence>
<keyword evidence="7" id="KW-1185">Reference proteome</keyword>
<protein>
    <submittedName>
        <fullName evidence="6">Glycolate oxidase</fullName>
    </submittedName>
</protein>
<dbReference type="Pfam" id="PF02913">
    <property type="entry name" value="FAD-oxidase_C"/>
    <property type="match status" value="1"/>
</dbReference>
<dbReference type="InterPro" id="IPR016166">
    <property type="entry name" value="FAD-bd_PCMH"/>
</dbReference>
<dbReference type="EMBL" id="BOQT01000001">
    <property type="protein sequence ID" value="GIN19144.1"/>
    <property type="molecule type" value="Genomic_DNA"/>
</dbReference>
<dbReference type="InterPro" id="IPR006094">
    <property type="entry name" value="Oxid_FAD_bind_N"/>
</dbReference>
<dbReference type="Gene3D" id="3.30.465.10">
    <property type="match status" value="1"/>
</dbReference>
<keyword evidence="4" id="KW-0560">Oxidoreductase</keyword>
<evidence type="ECO:0000256" key="1">
    <source>
        <dbReference type="ARBA" id="ARBA00001974"/>
    </source>
</evidence>
<dbReference type="InterPro" id="IPR004113">
    <property type="entry name" value="FAD-bd_oxidored_4_C"/>
</dbReference>
<dbReference type="InterPro" id="IPR036318">
    <property type="entry name" value="FAD-bd_PCMH-like_sf"/>
</dbReference>
<dbReference type="SUPFAM" id="SSF56176">
    <property type="entry name" value="FAD-binding/transporter-associated domain-like"/>
    <property type="match status" value="1"/>
</dbReference>
<dbReference type="Proteomes" id="UP000680279">
    <property type="component" value="Unassembled WGS sequence"/>
</dbReference>
<evidence type="ECO:0000313" key="7">
    <source>
        <dbReference type="Proteomes" id="UP000680279"/>
    </source>
</evidence>
<feature type="domain" description="FAD-binding PCMH-type" evidence="5">
    <location>
        <begin position="31"/>
        <end position="210"/>
    </location>
</feature>
<gene>
    <name evidence="6" type="primary">glcE</name>
    <name evidence="6" type="ORF">J1TS3_02780</name>
</gene>
<dbReference type="InterPro" id="IPR016164">
    <property type="entry name" value="FAD-linked_Oxase-like_C"/>
</dbReference>
<dbReference type="Pfam" id="PF01565">
    <property type="entry name" value="FAD_binding_4"/>
    <property type="match status" value="1"/>
</dbReference>
<comment type="cofactor">
    <cofactor evidence="1">
        <name>FAD</name>
        <dbReference type="ChEBI" id="CHEBI:57692"/>
    </cofactor>
</comment>
<proteinExistence type="predicted"/>
<sequence>MGPISATSILSELKTIIPEERRAAGEVDHYLGNGGKIVLYPQVEEEIANLLSYANQNGQTVSIMGAGTKRGYGGLIENTDILLSLKNYSGIVEHVPGDMTVTVKAGNRFGELQKYLSQYNQRVSIDPFTPESSTVGGVISANDSGPRRLGYGSARDSVIGLRVVYPDGKIIRTGGKVVKNVAGYDMNKLFIGSMGTLGILSEITFKLRPLPKCESLILLSFPDSSMELIRKFSIRLLDSMLEPVALELLNPSMAEKLTGRYNRTLAIAFEDVESSVLYQENYLREIQPDGTDITVLSDKETQMFWNQFYENTVNESSDDFGASMKIGVVNMDVLYMIEETIKLETPNQLTIQSHGGLGHGLCRAVLKGEESLVTDAIFQLRQKAEEYGGYATVTHLPFKQRKQIDSWGEKPPYFFLMEGIKKAVDPNDILNPQRYLGGI</sequence>
<keyword evidence="3" id="KW-0274">FAD</keyword>
<name>A0ABQ4K053_9BACI</name>